<proteinExistence type="predicted"/>
<dbReference type="InterPro" id="IPR024593">
    <property type="entry name" value="DUF3444"/>
</dbReference>
<evidence type="ECO:0000259" key="2">
    <source>
        <dbReference type="PROSITE" id="PS50076"/>
    </source>
</evidence>
<dbReference type="RefSeq" id="XP_010455148.1">
    <property type="nucleotide sequence ID" value="XM_010456846.2"/>
</dbReference>
<feature type="region of interest" description="Disordered" evidence="1">
    <location>
        <begin position="200"/>
        <end position="435"/>
    </location>
</feature>
<dbReference type="RefSeq" id="XP_010455147.1">
    <property type="nucleotide sequence ID" value="XM_010456845.2"/>
</dbReference>
<feature type="compositionally biased region" description="Basic and acidic residues" evidence="1">
    <location>
        <begin position="316"/>
        <end position="360"/>
    </location>
</feature>
<dbReference type="CDD" id="cd06257">
    <property type="entry name" value="DnaJ"/>
    <property type="match status" value="1"/>
</dbReference>
<sequence>MDCTKEEAFRAKALAEDKMKNADFVGAQKLLLKAQGLFSGLESLQQMLAVCEVHCSAEKKIKGLENWYGILQVMHFADNATIKKQVRKLSLLLHPDKNHFPGAEAAFKLVWDANGFLADKDKRSQYDIRRRIYLRFASIQSTANSGVPSNNASVSVIDNVTFWTCCAHCGYRYKYLRKYVNTLMRCTTCQKSYMAYDTGFNRAPPKSSTGQKEVRNQGPGNTSVNTNVESTAAQPRTVAADVDKKETFSEKFNNKNGGGESRKTEAKKSKVEAESMKNYAGSRNEEKRKSAAKLHKQQPEVTEPQRGASNSVPDESVSRSDKAPSVREDKNKRQKCVEDPMERNNVDASDIIRDKADSKYNNKRKSPSRSQQSSYAEEVGSDDFLSPPKKRSRSNIGLKSEQTTKNGFGGVGSSKRLDSGGSFAPSCVSKGKAKKNLDSGYQEISSTKDKDGDKCEANGEGVVMARTMDSNHNVNAKILPDPEFNNFELTTNCFAVNQVWSMYDPTDSMPRLYARIKKVLDSEFKMWITWIDPLHEDKDNSIPIACGTFRDGDSEEENDHLKFSCQMFHLTGNNSIAIYPRKGEVWAVFRGWDISWSANSKNHKQPYEYDFVEVLSNFKDDVGVGVAYLGKVERFVSLFRQEAQYGVLQLQILPSEMLRFSHKVPSFKMTGKEREGVPPGCFELDTAALPEELFEVDNSKADVGLDRERPDGKTIGPFPEASKVDMQVDKSSPFEKKRPKFNDNHGSFSSESDGRRTNHDMSSVKKSRKSVKAVDDLKLRKSPRLLSQTNSQVTSRSGGEIAEKKSAKNGEYCAQPGGFYKLTGILKKHGRNDESLSQSSGNSLLTRLNGSAAKKSPEPETLVPSNCQTEKENSFNFENQRSWDKFQIDQIWAIYSNDREIPRKYVQIKVIDTIPEFKLHVAPLELYRLPVHMARPVCCGRFKLKTGKAEVLSPSSFSHQVKAVKSKKNRFEVYPGKGEIWALYKNWNTTNFAEAEELEIVEVVETDKQRIQVVSLIAKEFNNKPFYERSQQSNAGCVVDIPKTEAYRFWHQIPAFRHERSVTPCGDGEYWELDLKAVWGLNSKNT</sequence>
<evidence type="ECO:0000256" key="1">
    <source>
        <dbReference type="SAM" id="MobiDB-lite"/>
    </source>
</evidence>
<dbReference type="PROSITE" id="PS50076">
    <property type="entry name" value="DNAJ_2"/>
    <property type="match status" value="1"/>
</dbReference>
<accession>A0ABM0VEX9</accession>
<feature type="compositionally biased region" description="Basic and acidic residues" evidence="1">
    <location>
        <begin position="260"/>
        <end position="275"/>
    </location>
</feature>
<dbReference type="SUPFAM" id="SSF46565">
    <property type="entry name" value="Chaperone J-domain"/>
    <property type="match status" value="1"/>
</dbReference>
<dbReference type="InterPro" id="IPR036869">
    <property type="entry name" value="J_dom_sf"/>
</dbReference>
<feature type="compositionally biased region" description="Basic and acidic residues" evidence="1">
    <location>
        <begin position="699"/>
        <end position="712"/>
    </location>
</feature>
<feature type="compositionally biased region" description="Polar residues" evidence="1">
    <location>
        <begin position="218"/>
        <end position="234"/>
    </location>
</feature>
<feature type="compositionally biased region" description="Basic and acidic residues" evidence="1">
    <location>
        <begin position="241"/>
        <end position="253"/>
    </location>
</feature>
<evidence type="ECO:0000313" key="5">
    <source>
        <dbReference type="RefSeq" id="XP_010455148.1"/>
    </source>
</evidence>
<gene>
    <name evidence="4 5" type="primary">LOC104736786</name>
</gene>
<dbReference type="Gene3D" id="1.10.287.110">
    <property type="entry name" value="DnaJ domain"/>
    <property type="match status" value="1"/>
</dbReference>
<reference evidence="4 5" key="3">
    <citation type="submission" date="2025-05" db="UniProtKB">
        <authorList>
            <consortium name="RefSeq"/>
        </authorList>
    </citation>
    <scope>IDENTIFICATION</scope>
    <source>
        <tissue evidence="4 5">Leaf</tissue>
    </source>
</reference>
<feature type="compositionally biased region" description="Basic and acidic residues" evidence="1">
    <location>
        <begin position="752"/>
        <end position="763"/>
    </location>
</feature>
<reference evidence="3" key="2">
    <citation type="journal article" date="2014" name="Nat. Commun.">
        <title>The emerging biofuel crop Camelina sativa retains a highly undifferentiated hexaploid genome structure.</title>
        <authorList>
            <person name="Kagale S."/>
            <person name="Koh C."/>
            <person name="Nixon J."/>
            <person name="Bollina V."/>
            <person name="Clarke W.E."/>
            <person name="Tuteja R."/>
            <person name="Spillane C."/>
            <person name="Robinson S.J."/>
            <person name="Links M.G."/>
            <person name="Clarke C."/>
            <person name="Higgins E.E."/>
            <person name="Huebert T."/>
            <person name="Sharpe A.G."/>
            <person name="Parkin I.A."/>
        </authorList>
    </citation>
    <scope>NUCLEOTIDE SEQUENCE [LARGE SCALE GENOMIC DNA]</scope>
    <source>
        <strain evidence="3">r\DH55</strain>
    </source>
</reference>
<dbReference type="Proteomes" id="UP000694864">
    <property type="component" value="Chromosome 13"/>
</dbReference>
<dbReference type="Pfam" id="PF23551">
    <property type="entry name" value="Zn_ribbon_20"/>
    <property type="match status" value="1"/>
</dbReference>
<reference evidence="3" key="1">
    <citation type="journal article" date="1997" name="Nucleic Acids Res.">
        <title>tRNAscan-SE: a program for improved detection of transfer RNA genes in genomic sequence.</title>
        <authorList>
            <person name="Lowe T.M."/>
            <person name="Eddy S.R."/>
        </authorList>
    </citation>
    <scope>NUCLEOTIDE SEQUENCE [LARGE SCALE GENOMIC DNA]</scope>
    <source>
        <strain evidence="3">r\DH55</strain>
    </source>
</reference>
<feature type="compositionally biased region" description="Basic and acidic residues" evidence="1">
    <location>
        <begin position="722"/>
        <end position="743"/>
    </location>
</feature>
<feature type="compositionally biased region" description="Polar residues" evidence="1">
    <location>
        <begin position="785"/>
        <end position="797"/>
    </location>
</feature>
<dbReference type="Pfam" id="PF11926">
    <property type="entry name" value="DUF3444"/>
    <property type="match status" value="2"/>
</dbReference>
<dbReference type="InterPro" id="IPR001623">
    <property type="entry name" value="DnaJ_domain"/>
</dbReference>
<protein>
    <submittedName>
        <fullName evidence="4">Uncharacterized protein LOC104736786 isoform X1</fullName>
    </submittedName>
    <submittedName>
        <fullName evidence="5">Uncharacterized protein LOC104736786 isoform X2</fullName>
    </submittedName>
</protein>
<feature type="compositionally biased region" description="Polar residues" evidence="1">
    <location>
        <begin position="394"/>
        <end position="406"/>
    </location>
</feature>
<dbReference type="GeneID" id="104736786"/>
<organism evidence="3 5">
    <name type="scientific">Camelina sativa</name>
    <name type="common">False flax</name>
    <name type="synonym">Myagrum sativum</name>
    <dbReference type="NCBI Taxonomy" id="90675"/>
    <lineage>
        <taxon>Eukaryota</taxon>
        <taxon>Viridiplantae</taxon>
        <taxon>Streptophyta</taxon>
        <taxon>Embryophyta</taxon>
        <taxon>Tracheophyta</taxon>
        <taxon>Spermatophyta</taxon>
        <taxon>Magnoliopsida</taxon>
        <taxon>eudicotyledons</taxon>
        <taxon>Gunneridae</taxon>
        <taxon>Pentapetalae</taxon>
        <taxon>rosids</taxon>
        <taxon>malvids</taxon>
        <taxon>Brassicales</taxon>
        <taxon>Brassicaceae</taxon>
        <taxon>Camelineae</taxon>
        <taxon>Camelina</taxon>
    </lineage>
</organism>
<dbReference type="Pfam" id="PF00226">
    <property type="entry name" value="DnaJ"/>
    <property type="match status" value="1"/>
</dbReference>
<name>A0ABM0VEX9_CAMSA</name>
<evidence type="ECO:0000313" key="4">
    <source>
        <dbReference type="RefSeq" id="XP_010455147.1"/>
    </source>
</evidence>
<evidence type="ECO:0000313" key="3">
    <source>
        <dbReference type="Proteomes" id="UP000694864"/>
    </source>
</evidence>
<feature type="domain" description="J" evidence="2">
    <location>
        <begin position="66"/>
        <end position="130"/>
    </location>
</feature>
<dbReference type="PANTHER" id="PTHR45089">
    <property type="entry name" value="DNAJ HEAT SHOCK AMINO-TERMINAL DOMAIN PROTEIN-RELATED"/>
    <property type="match status" value="1"/>
</dbReference>
<feature type="region of interest" description="Disordered" evidence="1">
    <location>
        <begin position="699"/>
        <end position="806"/>
    </location>
</feature>
<dbReference type="SMART" id="SM00271">
    <property type="entry name" value="DnaJ"/>
    <property type="match status" value="1"/>
</dbReference>
<dbReference type="PANTHER" id="PTHR45089:SF57">
    <property type="entry name" value="DNAJ HEAT SHOCK N-TERMINAL DOMAIN-CONTAINING PROTEIN"/>
    <property type="match status" value="1"/>
</dbReference>
<keyword evidence="3" id="KW-1185">Reference proteome</keyword>
<dbReference type="InterPro" id="IPR056988">
    <property type="entry name" value="Zn_ribbon_pln"/>
</dbReference>